<evidence type="ECO:0000313" key="3">
    <source>
        <dbReference type="Proteomes" id="UP000230843"/>
    </source>
</evidence>
<gene>
    <name evidence="2" type="ORF">CO137_02100</name>
</gene>
<name>A0A2M7Z6T8_9BACT</name>
<dbReference type="AlphaFoldDB" id="A0A2M7Z6T8"/>
<evidence type="ECO:0000313" key="2">
    <source>
        <dbReference type="EMBL" id="PJA89840.1"/>
    </source>
</evidence>
<reference evidence="3" key="1">
    <citation type="submission" date="2017-09" db="EMBL/GenBank/DDBJ databases">
        <title>Depth-based differentiation of microbial function through sediment-hosted aquifers and enrichment of novel symbionts in the deep terrestrial subsurface.</title>
        <authorList>
            <person name="Probst A.J."/>
            <person name="Ladd B."/>
            <person name="Jarett J.K."/>
            <person name="Geller-Mcgrath D.E."/>
            <person name="Sieber C.M.K."/>
            <person name="Emerson J.B."/>
            <person name="Anantharaman K."/>
            <person name="Thomas B.C."/>
            <person name="Malmstrom R."/>
            <person name="Stieglmeier M."/>
            <person name="Klingl A."/>
            <person name="Woyke T."/>
            <person name="Ryan C.M."/>
            <person name="Banfield J.F."/>
        </authorList>
    </citation>
    <scope>NUCLEOTIDE SEQUENCE [LARGE SCALE GENOMIC DNA]</scope>
</reference>
<dbReference type="EMBL" id="PFVJ01000044">
    <property type="protein sequence ID" value="PJA89840.1"/>
    <property type="molecule type" value="Genomic_DNA"/>
</dbReference>
<dbReference type="Proteomes" id="UP000230843">
    <property type="component" value="Unassembled WGS sequence"/>
</dbReference>
<accession>A0A2M7Z6T8</accession>
<dbReference type="Gene3D" id="2.30.110.10">
    <property type="entry name" value="Electron Transport, Fmn-binding Protein, Chain A"/>
    <property type="match status" value="1"/>
</dbReference>
<protein>
    <recommendedName>
        <fullName evidence="1">Pyridoxamine 5'-phosphate oxidase N-terminal domain-containing protein</fullName>
    </recommendedName>
</protein>
<sequence>MAKKIKKEDVLKFLKKHFIMEIATISKNKPQASVVLYYIDDNFNIYFETHKETYKSKNLLKNPSISLTIWEHSKMLVQADGTTSVVKNKKRQHEIMDKLAESASMDEGFWPPLFRTGGKKYILFKIKPNWIRALDLVEKNITSKETPFVEIKF</sequence>
<dbReference type="Pfam" id="PF01243">
    <property type="entry name" value="PNPOx_N"/>
    <property type="match status" value="1"/>
</dbReference>
<organism evidence="2 3">
    <name type="scientific">Candidatus Magasanikbacteria bacterium CG_4_9_14_3_um_filter_32_9</name>
    <dbReference type="NCBI Taxonomy" id="1974644"/>
    <lineage>
        <taxon>Bacteria</taxon>
        <taxon>Candidatus Magasanikiibacteriota</taxon>
    </lineage>
</organism>
<comment type="caution">
    <text evidence="2">The sequence shown here is derived from an EMBL/GenBank/DDBJ whole genome shotgun (WGS) entry which is preliminary data.</text>
</comment>
<feature type="domain" description="Pyridoxamine 5'-phosphate oxidase N-terminal" evidence="1">
    <location>
        <begin position="8"/>
        <end position="133"/>
    </location>
</feature>
<dbReference type="InterPro" id="IPR012349">
    <property type="entry name" value="Split_barrel_FMN-bd"/>
</dbReference>
<evidence type="ECO:0000259" key="1">
    <source>
        <dbReference type="Pfam" id="PF01243"/>
    </source>
</evidence>
<dbReference type="SUPFAM" id="SSF50475">
    <property type="entry name" value="FMN-binding split barrel"/>
    <property type="match status" value="1"/>
</dbReference>
<dbReference type="InterPro" id="IPR011576">
    <property type="entry name" value="Pyridox_Oxase_N"/>
</dbReference>
<proteinExistence type="predicted"/>